<evidence type="ECO:0000313" key="4">
    <source>
        <dbReference type="EMBL" id="KAJ8302810.1"/>
    </source>
</evidence>
<evidence type="ECO:0000256" key="2">
    <source>
        <dbReference type="ARBA" id="ARBA00022801"/>
    </source>
</evidence>
<dbReference type="InterPro" id="IPR004947">
    <property type="entry name" value="DNase_II"/>
</dbReference>
<evidence type="ECO:0000313" key="5">
    <source>
        <dbReference type="Proteomes" id="UP001217089"/>
    </source>
</evidence>
<dbReference type="EMBL" id="JARBDR010000917">
    <property type="protein sequence ID" value="KAJ8302810.1"/>
    <property type="molecule type" value="Genomic_DNA"/>
</dbReference>
<comment type="caution">
    <text evidence="4">The sequence shown here is derived from an EMBL/GenBank/DDBJ whole genome shotgun (WGS) entry which is preliminary data.</text>
</comment>
<keyword evidence="5" id="KW-1185">Reference proteome</keyword>
<feature type="signal peptide" evidence="3">
    <location>
        <begin position="1"/>
        <end position="20"/>
    </location>
</feature>
<keyword evidence="2" id="KW-0378">Hydrolase</keyword>
<organism evidence="4 5">
    <name type="scientific">Tegillarca granosa</name>
    <name type="common">Malaysian cockle</name>
    <name type="synonym">Anadara granosa</name>
    <dbReference type="NCBI Taxonomy" id="220873"/>
    <lineage>
        <taxon>Eukaryota</taxon>
        <taxon>Metazoa</taxon>
        <taxon>Spiralia</taxon>
        <taxon>Lophotrochozoa</taxon>
        <taxon>Mollusca</taxon>
        <taxon>Bivalvia</taxon>
        <taxon>Autobranchia</taxon>
        <taxon>Pteriomorphia</taxon>
        <taxon>Arcoida</taxon>
        <taxon>Arcoidea</taxon>
        <taxon>Arcidae</taxon>
        <taxon>Tegillarca</taxon>
    </lineage>
</organism>
<keyword evidence="3" id="KW-0732">Signal</keyword>
<accession>A0ABQ9ECB0</accession>
<comment type="similarity">
    <text evidence="1">Belongs to the DNase II family.</text>
</comment>
<name>A0ABQ9ECB0_TEGGR</name>
<gene>
    <name evidence="4" type="ORF">KUTeg_019206</name>
</gene>
<reference evidence="4 5" key="1">
    <citation type="submission" date="2022-12" db="EMBL/GenBank/DDBJ databases">
        <title>Chromosome-level genome of Tegillarca granosa.</title>
        <authorList>
            <person name="Kim J."/>
        </authorList>
    </citation>
    <scope>NUCLEOTIDE SEQUENCE [LARGE SCALE GENOMIC DNA]</scope>
    <source>
        <strain evidence="4">Teg-2019</strain>
        <tissue evidence="4">Adductor muscle</tissue>
    </source>
</reference>
<protein>
    <submittedName>
        <fullName evidence="4">Uncharacterized protein</fullName>
    </submittedName>
</protein>
<evidence type="ECO:0000256" key="1">
    <source>
        <dbReference type="ARBA" id="ARBA00007527"/>
    </source>
</evidence>
<dbReference type="Pfam" id="PF03265">
    <property type="entry name" value="DNase_II"/>
    <property type="match status" value="1"/>
</dbReference>
<evidence type="ECO:0000256" key="3">
    <source>
        <dbReference type="SAM" id="SignalP"/>
    </source>
</evidence>
<dbReference type="Proteomes" id="UP001217089">
    <property type="component" value="Unassembled WGS sequence"/>
</dbReference>
<sequence>MIKLLCCFLLHFVCWNIIDGECPGIDKKSVAWWIIYQQKQKPFVHYYIDNTNINQITPHFPEKEDSVLSRAISPLINDENTEYIVYTSDLINAANIAKQNNIPMYSKVMHGIIATKTSWNSGFWILHNNLFFPPIENRKWKLPGSKQWVLATMGDSMSDIFYICLSAETKNQMSLKLKQMLAGNPIIILRNFYENPISDLNLQAVGELKASFWLNWSASFFMNCMYAAESEIKTQCLFNYSMNIGTEVLLYTRPRGMIRQGMSFCYNGQSKSSYEWVGVRATTTNNQDWRNSMFALTDQSESNLSDLTCFGQDIGANTETVAIMRFLLKQRRIYRHAHRKTDKSTLTRRKRDVGEHFVWRHLWPVPERATFDKFKSDNIWITKVVCSRLVRLVKTEKIKKNRVYNTFIAFNDKLVDFKLRLQNKINPNPNLSNYTEKKVNLAELGNIMFIHLKMSYFYNTLKKTHRIIIDSISKGNKGVFDVGIHNGAIKHLENMVIDNEQRVFPFGTSTPPSGKCRNIKDRIKIENQLKETSKMYKEINNINNIEQVCSDEISRH</sequence>
<proteinExistence type="inferred from homology"/>
<feature type="chain" id="PRO_5046970123" evidence="3">
    <location>
        <begin position="21"/>
        <end position="556"/>
    </location>
</feature>